<sequence>MASSISGGASPSVTASQDDQPKKKAVTPLSVFVKPDYHLLGVEEQLTTSERCRFWLHSWLRGGSPVLVARVNPMKGVVSSWQTYSPESLIYGDKSDLPVGKYLLKPQDTIGPSTFGRRRGGVQVLMATANFGSEETPVVDLYSFMPKTMTDDDNGDDDGALAATATVSRSKPIFSTLPAWNRYDRIPYTYQTGMYCVPFFLEGRCPNVFKDTHCGHLHLRLAKQSPRTTMHHAKSKRMCFDNYTKVLKKATTRNQFELLNQPQRVMLNYAFCGEETVREAEKVTTIASLSASIHCSKIQSECKLPHLTLHQVLERLADDLLRKGRGKRRAEKTVNRHQHSAV</sequence>
<organism evidence="2 3">
    <name type="scientific">Hyaloperonospora arabidopsidis (strain Emoy2)</name>
    <name type="common">Downy mildew agent</name>
    <name type="synonym">Peronospora arabidopsidis</name>
    <dbReference type="NCBI Taxonomy" id="559515"/>
    <lineage>
        <taxon>Eukaryota</taxon>
        <taxon>Sar</taxon>
        <taxon>Stramenopiles</taxon>
        <taxon>Oomycota</taxon>
        <taxon>Peronosporomycetes</taxon>
        <taxon>Peronosporales</taxon>
        <taxon>Peronosporaceae</taxon>
        <taxon>Hyaloperonospora</taxon>
    </lineage>
</organism>
<keyword evidence="3" id="KW-1185">Reference proteome</keyword>
<reference evidence="3" key="1">
    <citation type="journal article" date="2010" name="Science">
        <title>Signatures of adaptation to obligate biotrophy in the Hyaloperonospora arabidopsidis genome.</title>
        <authorList>
            <person name="Baxter L."/>
            <person name="Tripathy S."/>
            <person name="Ishaque N."/>
            <person name="Boot N."/>
            <person name="Cabral A."/>
            <person name="Kemen E."/>
            <person name="Thines M."/>
            <person name="Ah-Fong A."/>
            <person name="Anderson R."/>
            <person name="Badejoko W."/>
            <person name="Bittner-Eddy P."/>
            <person name="Boore J.L."/>
            <person name="Chibucos M.C."/>
            <person name="Coates M."/>
            <person name="Dehal P."/>
            <person name="Delehaunty K."/>
            <person name="Dong S."/>
            <person name="Downton P."/>
            <person name="Dumas B."/>
            <person name="Fabro G."/>
            <person name="Fronick C."/>
            <person name="Fuerstenberg S.I."/>
            <person name="Fulton L."/>
            <person name="Gaulin E."/>
            <person name="Govers F."/>
            <person name="Hughes L."/>
            <person name="Humphray S."/>
            <person name="Jiang R.H."/>
            <person name="Judelson H."/>
            <person name="Kamoun S."/>
            <person name="Kyung K."/>
            <person name="Meijer H."/>
            <person name="Minx P."/>
            <person name="Morris P."/>
            <person name="Nelson J."/>
            <person name="Phuntumart V."/>
            <person name="Qutob D."/>
            <person name="Rehmany A."/>
            <person name="Rougon-Cardoso A."/>
            <person name="Ryden P."/>
            <person name="Torto-Alalibo T."/>
            <person name="Studholme D."/>
            <person name="Wang Y."/>
            <person name="Win J."/>
            <person name="Wood J."/>
            <person name="Clifton S.W."/>
            <person name="Rogers J."/>
            <person name="Van den Ackerveken G."/>
            <person name="Jones J.D."/>
            <person name="McDowell J.M."/>
            <person name="Beynon J."/>
            <person name="Tyler B.M."/>
        </authorList>
    </citation>
    <scope>NUCLEOTIDE SEQUENCE [LARGE SCALE GENOMIC DNA]</scope>
    <source>
        <strain evidence="3">Emoy2</strain>
    </source>
</reference>
<dbReference type="GO" id="GO:0045945">
    <property type="term" value="P:positive regulation of transcription by RNA polymerase III"/>
    <property type="evidence" value="ECO:0007669"/>
    <property type="project" value="TreeGrafter"/>
</dbReference>
<dbReference type="EMBL" id="JH598126">
    <property type="status" value="NOT_ANNOTATED_CDS"/>
    <property type="molecule type" value="Genomic_DNA"/>
</dbReference>
<dbReference type="PANTHER" id="PTHR14633:SF3">
    <property type="entry name" value="LITTLE ELONGATION COMPLEX SUBUNIT 2"/>
    <property type="match status" value="1"/>
</dbReference>
<dbReference type="PANTHER" id="PTHR14633">
    <property type="entry name" value="LITTLE ELONGATION COMPLEX SUBUNIT 2"/>
    <property type="match status" value="1"/>
</dbReference>
<dbReference type="GO" id="GO:0042795">
    <property type="term" value="P:snRNA transcription by RNA polymerase II"/>
    <property type="evidence" value="ECO:0007669"/>
    <property type="project" value="TreeGrafter"/>
</dbReference>
<dbReference type="VEuPathDB" id="FungiDB:HpaG803956"/>
<name>M4BCE0_HYAAE</name>
<dbReference type="GO" id="GO:0042796">
    <property type="term" value="P:snRNA transcription by RNA polymerase III"/>
    <property type="evidence" value="ECO:0007669"/>
    <property type="project" value="TreeGrafter"/>
</dbReference>
<reference evidence="2" key="2">
    <citation type="submission" date="2015-06" db="UniProtKB">
        <authorList>
            <consortium name="EnsemblProtists"/>
        </authorList>
    </citation>
    <scope>IDENTIFICATION</scope>
    <source>
        <strain evidence="2">Emoy2</strain>
    </source>
</reference>
<proteinExistence type="predicted"/>
<dbReference type="HOGENOM" id="CLU_812485_0_0_1"/>
<evidence type="ECO:0000256" key="1">
    <source>
        <dbReference type="SAM" id="MobiDB-lite"/>
    </source>
</evidence>
<evidence type="ECO:0000313" key="2">
    <source>
        <dbReference type="EnsemblProtists" id="HpaP803956"/>
    </source>
</evidence>
<accession>M4BCE0</accession>
<dbReference type="InParanoid" id="M4BCE0"/>
<dbReference type="AlphaFoldDB" id="M4BCE0"/>
<dbReference type="eggNOG" id="ENOG502S08Z">
    <property type="taxonomic scope" value="Eukaryota"/>
</dbReference>
<evidence type="ECO:0000313" key="3">
    <source>
        <dbReference type="Proteomes" id="UP000011713"/>
    </source>
</evidence>
<feature type="region of interest" description="Disordered" evidence="1">
    <location>
        <begin position="1"/>
        <end position="24"/>
    </location>
</feature>
<feature type="compositionally biased region" description="Polar residues" evidence="1">
    <location>
        <begin position="1"/>
        <end position="18"/>
    </location>
</feature>
<dbReference type="Proteomes" id="UP000011713">
    <property type="component" value="Unassembled WGS sequence"/>
</dbReference>
<dbReference type="EnsemblProtists" id="HpaT803956">
    <property type="protein sequence ID" value="HpaP803956"/>
    <property type="gene ID" value="HpaG803956"/>
</dbReference>
<protein>
    <submittedName>
        <fullName evidence="2">Uncharacterized protein</fullName>
    </submittedName>
</protein>